<dbReference type="RefSeq" id="WP_261838628.1">
    <property type="nucleotide sequence ID" value="NZ_AP025458.1"/>
</dbReference>
<evidence type="ECO:0000313" key="2">
    <source>
        <dbReference type="Proteomes" id="UP001223712"/>
    </source>
</evidence>
<proteinExistence type="predicted"/>
<keyword evidence="2" id="KW-1185">Reference proteome</keyword>
<dbReference type="EMBL" id="JAUFQY010000001">
    <property type="protein sequence ID" value="MDN3700470.1"/>
    <property type="molecule type" value="Genomic_DNA"/>
</dbReference>
<reference evidence="2" key="1">
    <citation type="journal article" date="2019" name="Int. J. Syst. Evol. Microbiol.">
        <title>The Global Catalogue of Microorganisms (GCM) 10K type strain sequencing project: providing services to taxonomists for standard genome sequencing and annotation.</title>
        <authorList>
            <consortium name="The Broad Institute Genomics Platform"/>
            <consortium name="The Broad Institute Genome Sequencing Center for Infectious Disease"/>
            <person name="Wu L."/>
            <person name="Ma J."/>
        </authorList>
    </citation>
    <scope>NUCLEOTIDE SEQUENCE [LARGE SCALE GENOMIC DNA]</scope>
    <source>
        <strain evidence="2">CECT 7226</strain>
    </source>
</reference>
<dbReference type="Proteomes" id="UP001223712">
    <property type="component" value="Unassembled WGS sequence"/>
</dbReference>
<organism evidence="1 2">
    <name type="scientific">Vibrio artabrorum</name>
    <dbReference type="NCBI Taxonomy" id="446374"/>
    <lineage>
        <taxon>Bacteria</taxon>
        <taxon>Pseudomonadati</taxon>
        <taxon>Pseudomonadota</taxon>
        <taxon>Gammaproteobacteria</taxon>
        <taxon>Vibrionales</taxon>
        <taxon>Vibrionaceae</taxon>
        <taxon>Vibrio</taxon>
    </lineage>
</organism>
<comment type="caution">
    <text evidence="1">The sequence shown here is derived from an EMBL/GenBank/DDBJ whole genome shotgun (WGS) entry which is preliminary data.</text>
</comment>
<accession>A0ABT8CGK8</accession>
<sequence>MKKMNLELKLANNEHFDDFLRLKSELRNIYWSGFGEAPKRENLEQHFRSAIESSARELYLLLEKNIVIGYLHKKQTL</sequence>
<protein>
    <recommendedName>
        <fullName evidence="3">GNAT family N-acetyltransferase</fullName>
    </recommendedName>
</protein>
<name>A0ABT8CGK8_9VIBR</name>
<evidence type="ECO:0000313" key="1">
    <source>
        <dbReference type="EMBL" id="MDN3700470.1"/>
    </source>
</evidence>
<evidence type="ECO:0008006" key="3">
    <source>
        <dbReference type="Google" id="ProtNLM"/>
    </source>
</evidence>
<gene>
    <name evidence="1" type="ORF">QWY96_05445</name>
</gene>